<dbReference type="Proteomes" id="UP000749559">
    <property type="component" value="Unassembled WGS sequence"/>
</dbReference>
<feature type="non-terminal residue" evidence="1">
    <location>
        <position position="113"/>
    </location>
</feature>
<evidence type="ECO:0000313" key="1">
    <source>
        <dbReference type="EMBL" id="CAH1790371.1"/>
    </source>
</evidence>
<name>A0A8J1YAH9_OWEFU</name>
<accession>A0A8J1YAH9</accession>
<sequence>MRNNTLLGNKGEILFMQYVGDKTRLLFHDNYIEGNNAHFGNGAFILYGTLYNVGSFNFDLERNVIVNNTAQSLLKFAPYNWHNPSRSMRLRLEYNVFENNNFATSIDLSQNIY</sequence>
<dbReference type="SUPFAM" id="SSF51126">
    <property type="entry name" value="Pectin lyase-like"/>
    <property type="match status" value="1"/>
</dbReference>
<dbReference type="EMBL" id="CAIIXF020000007">
    <property type="protein sequence ID" value="CAH1790371.1"/>
    <property type="molecule type" value="Genomic_DNA"/>
</dbReference>
<proteinExistence type="predicted"/>
<keyword evidence="2" id="KW-1185">Reference proteome</keyword>
<organism evidence="1 2">
    <name type="scientific">Owenia fusiformis</name>
    <name type="common">Polychaete worm</name>
    <dbReference type="NCBI Taxonomy" id="6347"/>
    <lineage>
        <taxon>Eukaryota</taxon>
        <taxon>Metazoa</taxon>
        <taxon>Spiralia</taxon>
        <taxon>Lophotrochozoa</taxon>
        <taxon>Annelida</taxon>
        <taxon>Polychaeta</taxon>
        <taxon>Sedentaria</taxon>
        <taxon>Canalipalpata</taxon>
        <taxon>Sabellida</taxon>
        <taxon>Oweniida</taxon>
        <taxon>Oweniidae</taxon>
        <taxon>Owenia</taxon>
    </lineage>
</organism>
<dbReference type="AlphaFoldDB" id="A0A8J1YAH9"/>
<reference evidence="1" key="1">
    <citation type="submission" date="2022-03" db="EMBL/GenBank/DDBJ databases">
        <authorList>
            <person name="Martin C."/>
        </authorList>
    </citation>
    <scope>NUCLEOTIDE SEQUENCE</scope>
</reference>
<dbReference type="InterPro" id="IPR011050">
    <property type="entry name" value="Pectin_lyase_fold/virulence"/>
</dbReference>
<gene>
    <name evidence="1" type="ORF">OFUS_LOCUS15585</name>
</gene>
<comment type="caution">
    <text evidence="1">The sequence shown here is derived from an EMBL/GenBank/DDBJ whole genome shotgun (WGS) entry which is preliminary data.</text>
</comment>
<protein>
    <submittedName>
        <fullName evidence="1">Uncharacterized protein</fullName>
    </submittedName>
</protein>
<evidence type="ECO:0000313" key="2">
    <source>
        <dbReference type="Proteomes" id="UP000749559"/>
    </source>
</evidence>